<keyword evidence="4" id="KW-0433">Leucine-rich repeat</keyword>
<comment type="similarity">
    <text evidence="2">Belongs to the TBCE family.</text>
</comment>
<protein>
    <recommendedName>
        <fullName evidence="8">CAP-Gly domain-containing protein</fullName>
    </recommendedName>
</protein>
<dbReference type="PROSITE" id="PS51450">
    <property type="entry name" value="LRR"/>
    <property type="match status" value="3"/>
</dbReference>
<comment type="caution">
    <text evidence="9">The sequence shown here is derived from an EMBL/GenBank/DDBJ whole genome shotgun (WGS) entry which is preliminary data.</text>
</comment>
<dbReference type="SUPFAM" id="SSF54236">
    <property type="entry name" value="Ubiquitin-like"/>
    <property type="match status" value="1"/>
</dbReference>
<evidence type="ECO:0000259" key="8">
    <source>
        <dbReference type="PROSITE" id="PS50245"/>
    </source>
</evidence>
<dbReference type="SUPFAM" id="SSF74924">
    <property type="entry name" value="Cap-Gly domain"/>
    <property type="match status" value="1"/>
</dbReference>
<dbReference type="InterPro" id="IPR032675">
    <property type="entry name" value="LRR_dom_sf"/>
</dbReference>
<evidence type="ECO:0000256" key="3">
    <source>
        <dbReference type="ARBA" id="ARBA00022490"/>
    </source>
</evidence>
<reference evidence="9" key="2">
    <citation type="submission" date="2023-06" db="EMBL/GenBank/DDBJ databases">
        <authorList>
            <person name="Ma L."/>
            <person name="Liu K.-W."/>
            <person name="Li Z."/>
            <person name="Hsiao Y.-Y."/>
            <person name="Qi Y."/>
            <person name="Fu T."/>
            <person name="Tang G."/>
            <person name="Zhang D."/>
            <person name="Sun W.-H."/>
            <person name="Liu D.-K."/>
            <person name="Li Y."/>
            <person name="Chen G.-Z."/>
            <person name="Liu X.-D."/>
            <person name="Liao X.-Y."/>
            <person name="Jiang Y.-T."/>
            <person name="Yu X."/>
            <person name="Hao Y."/>
            <person name="Huang J."/>
            <person name="Zhao X.-W."/>
            <person name="Ke S."/>
            <person name="Chen Y.-Y."/>
            <person name="Wu W.-L."/>
            <person name="Hsu J.-L."/>
            <person name="Lin Y.-F."/>
            <person name="Huang M.-D."/>
            <person name="Li C.-Y."/>
            <person name="Huang L."/>
            <person name="Wang Z.-W."/>
            <person name="Zhao X."/>
            <person name="Zhong W.-Y."/>
            <person name="Peng D.-H."/>
            <person name="Ahmad S."/>
            <person name="Lan S."/>
            <person name="Zhang J.-S."/>
            <person name="Tsai W.-C."/>
            <person name="Van De Peer Y."/>
            <person name="Liu Z.-J."/>
        </authorList>
    </citation>
    <scope>NUCLEOTIDE SEQUENCE</scope>
    <source>
        <strain evidence="9">CP</strain>
        <tissue evidence="9">Leaves</tissue>
    </source>
</reference>
<dbReference type="PROSITE" id="PS00845">
    <property type="entry name" value="CAP_GLY_1"/>
    <property type="match status" value="1"/>
</dbReference>
<dbReference type="InterPro" id="IPR029071">
    <property type="entry name" value="Ubiquitin-like_domsf"/>
</dbReference>
<proteinExistence type="inferred from homology"/>
<dbReference type="SMART" id="SM01052">
    <property type="entry name" value="CAP_GLY"/>
    <property type="match status" value="1"/>
</dbReference>
<dbReference type="Pfam" id="PF01302">
    <property type="entry name" value="CAP_GLY"/>
    <property type="match status" value="1"/>
</dbReference>
<gene>
    <name evidence="9" type="ORF">QJS10_CPA08g00949</name>
</gene>
<comment type="subunit">
    <text evidence="7">Supercomplex made of cofactors A to E. Cofactors A and D function by capturing and stabilizing tubulin in a quasi-native conformation. Cofactor E binds to the cofactor D-tubulin complex; interaction with cofactor C then causes the release of tubulin polypeptides that are committed to the native state.</text>
</comment>
<evidence type="ECO:0000256" key="2">
    <source>
        <dbReference type="ARBA" id="ARBA00006286"/>
    </source>
</evidence>
<evidence type="ECO:0000256" key="1">
    <source>
        <dbReference type="ARBA" id="ARBA00004496"/>
    </source>
</evidence>
<dbReference type="Gene3D" id="3.80.10.10">
    <property type="entry name" value="Ribonuclease Inhibitor"/>
    <property type="match status" value="2"/>
</dbReference>
<dbReference type="Proteomes" id="UP001180020">
    <property type="component" value="Unassembled WGS sequence"/>
</dbReference>
<dbReference type="GO" id="GO:0005737">
    <property type="term" value="C:cytoplasm"/>
    <property type="evidence" value="ECO:0007669"/>
    <property type="project" value="UniProtKB-SubCell"/>
</dbReference>
<dbReference type="EMBL" id="JAUJYO010000008">
    <property type="protein sequence ID" value="KAK1310744.1"/>
    <property type="molecule type" value="Genomic_DNA"/>
</dbReference>
<dbReference type="CDD" id="cd17044">
    <property type="entry name" value="Ubl_TBCE"/>
    <property type="match status" value="1"/>
</dbReference>
<keyword evidence="5" id="KW-0677">Repeat</keyword>
<evidence type="ECO:0000256" key="6">
    <source>
        <dbReference type="ARBA" id="ARBA00023186"/>
    </source>
</evidence>
<accession>A0AAV9EBI2</accession>
<feature type="domain" description="CAP-Gly" evidence="8">
    <location>
        <begin position="33"/>
        <end position="77"/>
    </location>
</feature>
<evidence type="ECO:0000256" key="7">
    <source>
        <dbReference type="ARBA" id="ARBA00026055"/>
    </source>
</evidence>
<dbReference type="FunFam" id="3.80.10.10:FF:000882">
    <property type="entry name" value="Tubulin-folding cofactor E"/>
    <property type="match status" value="1"/>
</dbReference>
<dbReference type="InterPro" id="IPR044079">
    <property type="entry name" value="Ubl_TBCE"/>
</dbReference>
<evidence type="ECO:0000313" key="9">
    <source>
        <dbReference type="EMBL" id="KAK1310744.1"/>
    </source>
</evidence>
<evidence type="ECO:0000313" key="10">
    <source>
        <dbReference type="Proteomes" id="UP001180020"/>
    </source>
</evidence>
<dbReference type="AlphaFoldDB" id="A0AAV9EBI2"/>
<dbReference type="SUPFAM" id="SSF52058">
    <property type="entry name" value="L domain-like"/>
    <property type="match status" value="1"/>
</dbReference>
<dbReference type="FunFam" id="2.30.30.190:FF:000016">
    <property type="entry name" value="Tubulin-folding cofactor E"/>
    <property type="match status" value="1"/>
</dbReference>
<evidence type="ECO:0000256" key="4">
    <source>
        <dbReference type="ARBA" id="ARBA00022614"/>
    </source>
</evidence>
<name>A0AAV9EBI2_ACOCL</name>
<keyword evidence="10" id="KW-1185">Reference proteome</keyword>
<dbReference type="FunFam" id="3.10.20.90:FF:000187">
    <property type="entry name" value="Tubulin-folding cofactor E"/>
    <property type="match status" value="1"/>
</dbReference>
<dbReference type="Gene3D" id="3.10.20.90">
    <property type="entry name" value="Phosphatidylinositol 3-kinase Catalytic Subunit, Chain A, domain 1"/>
    <property type="match status" value="1"/>
</dbReference>
<reference evidence="9" key="1">
    <citation type="journal article" date="2023" name="Nat. Commun.">
        <title>Diploid and tetraploid genomes of Acorus and the evolution of monocots.</title>
        <authorList>
            <person name="Ma L."/>
            <person name="Liu K.W."/>
            <person name="Li Z."/>
            <person name="Hsiao Y.Y."/>
            <person name="Qi Y."/>
            <person name="Fu T."/>
            <person name="Tang G.D."/>
            <person name="Zhang D."/>
            <person name="Sun W.H."/>
            <person name="Liu D.K."/>
            <person name="Li Y."/>
            <person name="Chen G.Z."/>
            <person name="Liu X.D."/>
            <person name="Liao X.Y."/>
            <person name="Jiang Y.T."/>
            <person name="Yu X."/>
            <person name="Hao Y."/>
            <person name="Huang J."/>
            <person name="Zhao X.W."/>
            <person name="Ke S."/>
            <person name="Chen Y.Y."/>
            <person name="Wu W.L."/>
            <person name="Hsu J.L."/>
            <person name="Lin Y.F."/>
            <person name="Huang M.D."/>
            <person name="Li C.Y."/>
            <person name="Huang L."/>
            <person name="Wang Z.W."/>
            <person name="Zhao X."/>
            <person name="Zhong W.Y."/>
            <person name="Peng D.H."/>
            <person name="Ahmad S."/>
            <person name="Lan S."/>
            <person name="Zhang J.S."/>
            <person name="Tsai W.C."/>
            <person name="Van de Peer Y."/>
            <person name="Liu Z.J."/>
        </authorList>
    </citation>
    <scope>NUCLEOTIDE SEQUENCE</scope>
    <source>
        <strain evidence="9">CP</strain>
    </source>
</reference>
<comment type="subcellular location">
    <subcellularLocation>
        <location evidence="1">Cytoplasm</location>
    </subcellularLocation>
</comment>
<dbReference type="InterPro" id="IPR036859">
    <property type="entry name" value="CAP-Gly_dom_sf"/>
</dbReference>
<dbReference type="InterPro" id="IPR000938">
    <property type="entry name" value="CAP-Gly_domain"/>
</dbReference>
<dbReference type="PROSITE" id="PS50245">
    <property type="entry name" value="CAP_GLY_2"/>
    <property type="match status" value="1"/>
</dbReference>
<dbReference type="Gene3D" id="2.30.30.190">
    <property type="entry name" value="CAP Gly-rich-like domain"/>
    <property type="match status" value="1"/>
</dbReference>
<dbReference type="FunFam" id="3.80.10.10:FF:000752">
    <property type="entry name" value="Tubulin-folding cofactor E"/>
    <property type="match status" value="1"/>
</dbReference>
<sequence>MNESSDESGGFHVDQRVHIAGGPRRIGTVRYVGVVEGHEGMWVGVDWDGYDDGKHDGSVAGVRYFDARTPRSGSLVRPRSLCGGVSVYEAVERRYRGDYTKEEEDEMYVLSTRNNRVSIEFVGKNKVQEKLSQFEDLIGASLAYLGISSAGPPLQINATIPNLKELDLTGNLLSKWQDIGAICEQLPDLRVLNVSNNVMRHDIPELPSLGNIHVLVLNNCSITWKEVEVLKESLPKVEEVHLMANKLSEIMPAPPSSDATYVKGFTSLRLLNLEDNCIHSWDEVLKLSQLRSLEQLHLNKNKLRHIFYPAYHPRPASEDDFNSQDQRIRPFEKLHCLLLGCNEIEDLASVDSLNSFPSLRDIRLSENPIVDPEKGGIPRFVQVARLAKAQILNGSEISPRERKESEIRYVRLVINKMQSKEIDHLHPRFMELKELHGIDHEGPSTGSTGLQKMSSGLLSVTLKCVGPSMGEKAHLTKKLPPTTSVGKLKVLCESLFKLKSIRLRLFLQEEGSPMPLLLNDDMDTLVDVGIWNGATILVDEEIQ</sequence>
<organism evidence="9 10">
    <name type="scientific">Acorus calamus</name>
    <name type="common">Sweet flag</name>
    <dbReference type="NCBI Taxonomy" id="4465"/>
    <lineage>
        <taxon>Eukaryota</taxon>
        <taxon>Viridiplantae</taxon>
        <taxon>Streptophyta</taxon>
        <taxon>Embryophyta</taxon>
        <taxon>Tracheophyta</taxon>
        <taxon>Spermatophyta</taxon>
        <taxon>Magnoliopsida</taxon>
        <taxon>Liliopsida</taxon>
        <taxon>Acoraceae</taxon>
        <taxon>Acorus</taxon>
    </lineage>
</organism>
<keyword evidence="6" id="KW-0143">Chaperone</keyword>
<keyword evidence="3" id="KW-0963">Cytoplasm</keyword>
<dbReference type="PANTHER" id="PTHR15454">
    <property type="entry name" value="NISCHARIN RELATED"/>
    <property type="match status" value="1"/>
</dbReference>
<evidence type="ECO:0000256" key="5">
    <source>
        <dbReference type="ARBA" id="ARBA00022737"/>
    </source>
</evidence>
<dbReference type="InterPro" id="IPR001611">
    <property type="entry name" value="Leu-rich_rpt"/>
</dbReference>